<name>A0ABW5GMG0_9PSEU</name>
<dbReference type="InterPro" id="IPR048450">
    <property type="entry name" value="YgjK_N"/>
</dbReference>
<dbReference type="Pfam" id="PF22422">
    <property type="entry name" value="MGH1-like_GH"/>
    <property type="match status" value="1"/>
</dbReference>
<protein>
    <submittedName>
        <fullName evidence="5">Trehalase family glycosidase</fullName>
    </submittedName>
</protein>
<dbReference type="PANTHER" id="PTHR23403">
    <property type="entry name" value="TREHALASE"/>
    <property type="match status" value="1"/>
</dbReference>
<feature type="compositionally biased region" description="Basic and acidic residues" evidence="1">
    <location>
        <begin position="38"/>
        <end position="50"/>
    </location>
</feature>
<evidence type="ECO:0000259" key="4">
    <source>
        <dbReference type="Pfam" id="PF22422"/>
    </source>
</evidence>
<keyword evidence="5" id="KW-0378">Hydrolase</keyword>
<gene>
    <name evidence="5" type="ORF">ACFSYJ_25750</name>
</gene>
<evidence type="ECO:0000256" key="1">
    <source>
        <dbReference type="SAM" id="MobiDB-lite"/>
    </source>
</evidence>
<feature type="signal peptide" evidence="2">
    <location>
        <begin position="1"/>
        <end position="23"/>
    </location>
</feature>
<accession>A0ABW5GMG0</accession>
<comment type="caution">
    <text evidence="5">The sequence shown here is derived from an EMBL/GenBank/DDBJ whole genome shotgun (WGS) entry which is preliminary data.</text>
</comment>
<feature type="region of interest" description="Disordered" evidence="1">
    <location>
        <begin position="24"/>
        <end position="56"/>
    </location>
</feature>
<dbReference type="InterPro" id="IPR001661">
    <property type="entry name" value="Glyco_hydro_37"/>
</dbReference>
<feature type="chain" id="PRO_5045929977" evidence="2">
    <location>
        <begin position="24"/>
        <end position="718"/>
    </location>
</feature>
<keyword evidence="5" id="KW-0326">Glycosidase</keyword>
<evidence type="ECO:0000256" key="2">
    <source>
        <dbReference type="SAM" id="SignalP"/>
    </source>
</evidence>
<dbReference type="InterPro" id="IPR008928">
    <property type="entry name" value="6-hairpin_glycosidase_sf"/>
</dbReference>
<dbReference type="Pfam" id="PF21152">
    <property type="entry name" value="YgjK_N"/>
    <property type="match status" value="1"/>
</dbReference>
<reference evidence="6" key="1">
    <citation type="journal article" date="2019" name="Int. J. Syst. Evol. Microbiol.">
        <title>The Global Catalogue of Microorganisms (GCM) 10K type strain sequencing project: providing services to taxonomists for standard genome sequencing and annotation.</title>
        <authorList>
            <consortium name="The Broad Institute Genomics Platform"/>
            <consortium name="The Broad Institute Genome Sequencing Center for Infectious Disease"/>
            <person name="Wu L."/>
            <person name="Ma J."/>
        </authorList>
    </citation>
    <scope>NUCLEOTIDE SEQUENCE [LARGE SCALE GENOMIC DNA]</scope>
    <source>
        <strain evidence="6">CGMCC 4.7643</strain>
    </source>
</reference>
<feature type="domain" description="Glucosidase YgjK N-terminal" evidence="3">
    <location>
        <begin position="52"/>
        <end position="293"/>
    </location>
</feature>
<sequence>MRGVFAVIMAAVVCAATTGTATAVPERDGADQGAYPDVLDRRGTPERAEPPKSNPVNVFSDAGAWHAYALPAAGDTAHYGGFTGPLYLAQEALWNLSAAFTRISLADAETGAAIGFPAEPAPETHAYPGHLTQTYRLPGLELGLDLRFVSDRSAMVRARVRNVSAHPRAIRVSWAGELLRHIAEPVRSAPRLRADRDGVRVGFAEVREPGRFVTEGTEDFRVVHPEPVSTVVTGDGYRTTRRDALRLTPGAASELAWGESYTFTAAERAREAGTLRVALAAPGAAADRVNQRWREYLRRGLAGIAPGNRRTAVKAIETLITNWRGPAGDLHHGGITPSLTNRDFAAGYWPWDSFKEAVGVSRFAPGLAESVLRSVYEHQLTAATPGRGQDAGMLPDVMMYRADSPGVNLRNTKPPLGAWAVWQTYRQSHDPAFLREMYPKLLAQHEWWFRNRDHDHDGFAEYGATVDPLNHDDASRLEAAAWESGMDDAPRFDKGTGMRVLANQDARGRVVGYSLNQESVDLNAYLVADKRYLAEIARVLGEHTRAGQLIRQADDLAARIRATMYDDRTGFFHDVDIATHRPLTERGKGTEALIPLWARVAAPAQAAGVRRSLVDPDQFATAVPFPTVARNSDRFDPDGYWRGTAWVDQAYFGIRALEEYGYAGDARRARDRLLAGAEGLSGNAPIRENYNSVTGAGRNATNFSWSAALVLTMLADLH</sequence>
<dbReference type="InterPro" id="IPR012341">
    <property type="entry name" value="6hp_glycosidase-like_sf"/>
</dbReference>
<keyword evidence="6" id="KW-1185">Reference proteome</keyword>
<dbReference type="Gene3D" id="2.70.98.50">
    <property type="entry name" value="putative glycoside hydrolase family protein from bacillus halodurans"/>
    <property type="match status" value="1"/>
</dbReference>
<organism evidence="5 6">
    <name type="scientific">Amycolatopsis samaneae</name>
    <dbReference type="NCBI Taxonomy" id="664691"/>
    <lineage>
        <taxon>Bacteria</taxon>
        <taxon>Bacillati</taxon>
        <taxon>Actinomycetota</taxon>
        <taxon>Actinomycetes</taxon>
        <taxon>Pseudonocardiales</taxon>
        <taxon>Pseudonocardiaceae</taxon>
        <taxon>Amycolatopsis</taxon>
    </lineage>
</organism>
<evidence type="ECO:0000313" key="5">
    <source>
        <dbReference type="EMBL" id="MFD2462037.1"/>
    </source>
</evidence>
<evidence type="ECO:0000313" key="6">
    <source>
        <dbReference type="Proteomes" id="UP001597419"/>
    </source>
</evidence>
<evidence type="ECO:0000259" key="3">
    <source>
        <dbReference type="Pfam" id="PF21152"/>
    </source>
</evidence>
<dbReference type="InterPro" id="IPR054491">
    <property type="entry name" value="MGH1-like_GH"/>
</dbReference>
<keyword evidence="2" id="KW-0732">Signal</keyword>
<proteinExistence type="predicted"/>
<dbReference type="Gene3D" id="1.50.10.10">
    <property type="match status" value="1"/>
</dbReference>
<feature type="domain" description="Mannosylglycerate hydrolase MGH1-like glycoside hydrolase" evidence="4">
    <location>
        <begin position="348"/>
        <end position="706"/>
    </location>
</feature>
<dbReference type="EMBL" id="JBHUKU010000014">
    <property type="protein sequence ID" value="MFD2462037.1"/>
    <property type="molecule type" value="Genomic_DNA"/>
</dbReference>
<dbReference type="Proteomes" id="UP001597419">
    <property type="component" value="Unassembled WGS sequence"/>
</dbReference>
<dbReference type="PANTHER" id="PTHR23403:SF1">
    <property type="entry name" value="TREHALASE"/>
    <property type="match status" value="1"/>
</dbReference>
<dbReference type="GO" id="GO:0016798">
    <property type="term" value="F:hydrolase activity, acting on glycosyl bonds"/>
    <property type="evidence" value="ECO:0007669"/>
    <property type="project" value="UniProtKB-KW"/>
</dbReference>
<dbReference type="SUPFAM" id="SSF48208">
    <property type="entry name" value="Six-hairpin glycosidases"/>
    <property type="match status" value="1"/>
</dbReference>
<dbReference type="RefSeq" id="WP_345391387.1">
    <property type="nucleotide sequence ID" value="NZ_BAABHG010000004.1"/>
</dbReference>